<name>A0A1M8A1T4_MALS4</name>
<dbReference type="GO" id="GO:0005773">
    <property type="term" value="C:vacuole"/>
    <property type="evidence" value="ECO:0007669"/>
    <property type="project" value="GOC"/>
</dbReference>
<dbReference type="Proteomes" id="UP000186303">
    <property type="component" value="Chromosome 1"/>
</dbReference>
<dbReference type="PANTHER" id="PTHR28051:SF1">
    <property type="entry name" value="PROTEIN MTL1-RELATED"/>
    <property type="match status" value="1"/>
</dbReference>
<dbReference type="OMA" id="SHNWKDE"/>
<keyword evidence="4" id="KW-1185">Reference proteome</keyword>
<dbReference type="InterPro" id="IPR013860">
    <property type="entry name" value="AreA_GATA"/>
</dbReference>
<dbReference type="GO" id="GO:0007039">
    <property type="term" value="P:protein catabolic process in the vacuole"/>
    <property type="evidence" value="ECO:0007669"/>
    <property type="project" value="TreeGrafter"/>
</dbReference>
<evidence type="ECO:0000259" key="2">
    <source>
        <dbReference type="Pfam" id="PF08550"/>
    </source>
</evidence>
<dbReference type="Pfam" id="PF08550">
    <property type="entry name" value="GATA_AreA"/>
    <property type="match status" value="1"/>
</dbReference>
<dbReference type="AlphaFoldDB" id="A0A1M8A1T4"/>
<feature type="region of interest" description="Disordered" evidence="1">
    <location>
        <begin position="219"/>
        <end position="261"/>
    </location>
</feature>
<evidence type="ECO:0000313" key="4">
    <source>
        <dbReference type="Proteomes" id="UP000186303"/>
    </source>
</evidence>
<feature type="compositionally biased region" description="Basic and acidic residues" evidence="1">
    <location>
        <begin position="363"/>
        <end position="375"/>
    </location>
</feature>
<dbReference type="PANTHER" id="PTHR28051">
    <property type="entry name" value="PROTEIN MTL1-RELATED"/>
    <property type="match status" value="1"/>
</dbReference>
<protein>
    <submittedName>
        <fullName evidence="3">Similar to S.cerevisiae protein REG1 (Regulatory subunit of type 1 protein phosphatase Glc7p)</fullName>
    </submittedName>
</protein>
<feature type="domain" description="Nitrogen regulatory protein areA GATA-like" evidence="2">
    <location>
        <begin position="47"/>
        <end position="74"/>
    </location>
</feature>
<reference evidence="4" key="1">
    <citation type="journal article" date="2017" name="Nucleic Acids Res.">
        <title>Proteogenomics produces comprehensive and highly accurate protein-coding gene annotation in a complete genome assembly of Malassezia sympodialis.</title>
        <authorList>
            <person name="Zhu Y."/>
            <person name="Engstroem P.G."/>
            <person name="Tellgren-Roth C."/>
            <person name="Baudo C.D."/>
            <person name="Kennell J.C."/>
            <person name="Sun S."/>
            <person name="Billmyre R.B."/>
            <person name="Schroeder M.S."/>
            <person name="Andersson A."/>
            <person name="Holm T."/>
            <person name="Sigurgeirsson B."/>
            <person name="Wu G."/>
            <person name="Sankaranarayanan S.R."/>
            <person name="Siddharthan R."/>
            <person name="Sanyal K."/>
            <person name="Lundeberg J."/>
            <person name="Nystedt B."/>
            <person name="Boekhout T."/>
            <person name="Dawson T.L. Jr."/>
            <person name="Heitman J."/>
            <person name="Scheynius A."/>
            <person name="Lehtioe J."/>
        </authorList>
    </citation>
    <scope>NUCLEOTIDE SEQUENCE [LARGE SCALE GENOMIC DNA]</scope>
    <source>
        <strain evidence="4">ATCC 42132</strain>
    </source>
</reference>
<dbReference type="InterPro" id="IPR052292">
    <property type="entry name" value="Glucose_repression_reg"/>
</dbReference>
<gene>
    <name evidence="3" type="ORF">MSYG_0489</name>
</gene>
<organism evidence="3 4">
    <name type="scientific">Malassezia sympodialis (strain ATCC 42132)</name>
    <name type="common">Atopic eczema-associated yeast</name>
    <dbReference type="NCBI Taxonomy" id="1230383"/>
    <lineage>
        <taxon>Eukaryota</taxon>
        <taxon>Fungi</taxon>
        <taxon>Dikarya</taxon>
        <taxon>Basidiomycota</taxon>
        <taxon>Ustilaginomycotina</taxon>
        <taxon>Malasseziomycetes</taxon>
        <taxon>Malasseziales</taxon>
        <taxon>Malasseziaceae</taxon>
        <taxon>Malassezia</taxon>
    </lineage>
</organism>
<proteinExistence type="predicted"/>
<dbReference type="OrthoDB" id="5563539at2759"/>
<feature type="region of interest" description="Disordered" evidence="1">
    <location>
        <begin position="147"/>
        <end position="184"/>
    </location>
</feature>
<accession>A0A1M8A1T4</accession>
<feature type="compositionally biased region" description="Basic and acidic residues" evidence="1">
    <location>
        <begin position="155"/>
        <end position="176"/>
    </location>
</feature>
<dbReference type="VEuPathDB" id="FungiDB:MSYG_0489"/>
<feature type="region of interest" description="Disordered" evidence="1">
    <location>
        <begin position="1"/>
        <end position="24"/>
    </location>
</feature>
<evidence type="ECO:0000313" key="3">
    <source>
        <dbReference type="EMBL" id="SHO76154.1"/>
    </source>
</evidence>
<sequence>MLSAPDPYPSVSSHNPAPDDAEIESRTPQICVDYLSHNWKDEDVWNSWKAMTKRKNEIANGVRLENASWRTWAKQRGNLKTVSPETLNWLKESDVTWLYGPLHGDAPAVPPPKVASTAERLGIDVLPRKKSILKHRTLSEILQTPMMVSPPNETSHTEAIVKPRETEEAAKADSGRKRNTSLTLGVLKSNRKDSAPKNRHISFNTLVEQCIALEENPHSYFHDDYSDEDDETFEHENEESSLGDNIDSLLSPPKSSKSMDEVNNKPVTIAIIPPTHLKTGHEYLLPNYDDVLYGDEEEASELNARYSVADAVADTHDFPLDHDDGYDYYDSDEEFAADEPPIYSRSNPRDAGSEDLAMLNKSPKLDSSDGGRGRPTDASFLSSFDENGTLIPKSGPDMTEEDDLMVNVYNLPNAALSDKSLSEHSERLPYRGGPTPFNTPTGPFSARSQDLDASMQRISHASGALVAPPPYMPRVPLAEDYVEEDKGGLIASAVEIINTARDLFGAIMGSSSQIGRSWYD</sequence>
<evidence type="ECO:0000256" key="1">
    <source>
        <dbReference type="SAM" id="MobiDB-lite"/>
    </source>
</evidence>
<dbReference type="EMBL" id="LT671821">
    <property type="protein sequence ID" value="SHO76154.1"/>
    <property type="molecule type" value="Genomic_DNA"/>
</dbReference>
<dbReference type="GO" id="GO:0042149">
    <property type="term" value="P:cellular response to glucose starvation"/>
    <property type="evidence" value="ECO:0007669"/>
    <property type="project" value="TreeGrafter"/>
</dbReference>
<dbReference type="STRING" id="1230383.A0A1M8A1T4"/>
<feature type="compositionally biased region" description="Acidic residues" evidence="1">
    <location>
        <begin position="225"/>
        <end position="241"/>
    </location>
</feature>
<feature type="region of interest" description="Disordered" evidence="1">
    <location>
        <begin position="319"/>
        <end position="390"/>
    </location>
</feature>
<feature type="compositionally biased region" description="Acidic residues" evidence="1">
    <location>
        <begin position="326"/>
        <end position="337"/>
    </location>
</feature>